<dbReference type="GO" id="GO:0003677">
    <property type="term" value="F:DNA binding"/>
    <property type="evidence" value="ECO:0007669"/>
    <property type="project" value="UniProtKB-UniRule"/>
</dbReference>
<dbReference type="AlphaFoldDB" id="A0A9W2ZIF7"/>
<protein>
    <submittedName>
        <fullName evidence="6">Transcription factor A, mitochondrial-like</fullName>
    </submittedName>
</protein>
<dbReference type="GeneID" id="106050373"/>
<dbReference type="CDD" id="cd00084">
    <property type="entry name" value="HMG-box_SF"/>
    <property type="match status" value="1"/>
</dbReference>
<evidence type="ECO:0000256" key="3">
    <source>
        <dbReference type="SAM" id="MobiDB-lite"/>
    </source>
</evidence>
<feature type="DNA-binding region" description="HMG box" evidence="2">
    <location>
        <begin position="162"/>
        <end position="226"/>
    </location>
</feature>
<dbReference type="PANTHER" id="PTHR48112:SF22">
    <property type="entry name" value="MITOCHONDRIAL TRANSCRIPTION FACTOR A, ISOFORM B"/>
    <property type="match status" value="1"/>
</dbReference>
<name>A0A9W2ZIF7_BIOGL</name>
<evidence type="ECO:0000256" key="1">
    <source>
        <dbReference type="ARBA" id="ARBA00023125"/>
    </source>
</evidence>
<dbReference type="OrthoDB" id="5550281at2759"/>
<dbReference type="Gene3D" id="1.10.30.10">
    <property type="entry name" value="High mobility group box domain"/>
    <property type="match status" value="2"/>
</dbReference>
<dbReference type="Proteomes" id="UP001165740">
    <property type="component" value="Chromosome 2"/>
</dbReference>
<feature type="domain" description="HMG box" evidence="4">
    <location>
        <begin position="61"/>
        <end position="129"/>
    </location>
</feature>
<evidence type="ECO:0000313" key="5">
    <source>
        <dbReference type="Proteomes" id="UP001165740"/>
    </source>
</evidence>
<accession>A0A9W2ZIF7</accession>
<sequence>MAATMVRRLCNKWNYIFLNFKQLNNGHQQTLINQVRLLSLESNHNGQSKEGAPPLPNLQKPKFPSNVFFMYLSQVAPDMQKKNPGIQRKELISKIAKMWKELDPEVKSQLSIQRKEMLEKYKQDMKTFLENITPDQISQLETKKLKNTARKKKLERKSLGHPKKPVGAFGNFVREKFSERTDEPVAQFFKHISDQWHTMSDKEKEPYVIKAEEGKASYKEQIKNWEKEMMSLGRFDLVRKGSLVELTQPKTRKNTRRNKPTIEEDEKK</sequence>
<dbReference type="SUPFAM" id="SSF47095">
    <property type="entry name" value="HMG-box"/>
    <property type="match status" value="2"/>
</dbReference>
<dbReference type="InterPro" id="IPR036910">
    <property type="entry name" value="HMG_box_dom_sf"/>
</dbReference>
<dbReference type="InterPro" id="IPR050342">
    <property type="entry name" value="HMGB"/>
</dbReference>
<dbReference type="GO" id="GO:0005634">
    <property type="term" value="C:nucleus"/>
    <property type="evidence" value="ECO:0007669"/>
    <property type="project" value="UniProtKB-UniRule"/>
</dbReference>
<organism evidence="5 6">
    <name type="scientific">Biomphalaria glabrata</name>
    <name type="common">Bloodfluke planorb</name>
    <name type="synonym">Freshwater snail</name>
    <dbReference type="NCBI Taxonomy" id="6526"/>
    <lineage>
        <taxon>Eukaryota</taxon>
        <taxon>Metazoa</taxon>
        <taxon>Spiralia</taxon>
        <taxon>Lophotrochozoa</taxon>
        <taxon>Mollusca</taxon>
        <taxon>Gastropoda</taxon>
        <taxon>Heterobranchia</taxon>
        <taxon>Euthyneura</taxon>
        <taxon>Panpulmonata</taxon>
        <taxon>Hygrophila</taxon>
        <taxon>Lymnaeoidea</taxon>
        <taxon>Planorbidae</taxon>
        <taxon>Biomphalaria</taxon>
    </lineage>
</organism>
<dbReference type="PROSITE" id="PS50118">
    <property type="entry name" value="HMG_BOX_2"/>
    <property type="match status" value="2"/>
</dbReference>
<evidence type="ECO:0000259" key="4">
    <source>
        <dbReference type="PROSITE" id="PS50118"/>
    </source>
</evidence>
<evidence type="ECO:0000313" key="6">
    <source>
        <dbReference type="RefSeq" id="XP_055874776.1"/>
    </source>
</evidence>
<dbReference type="SMART" id="SM00398">
    <property type="entry name" value="HMG"/>
    <property type="match status" value="2"/>
</dbReference>
<keyword evidence="2" id="KW-0539">Nucleus</keyword>
<dbReference type="Pfam" id="PF00505">
    <property type="entry name" value="HMG_box"/>
    <property type="match status" value="2"/>
</dbReference>
<keyword evidence="5" id="KW-1185">Reference proteome</keyword>
<gene>
    <name evidence="6" type="primary">LOC106050373</name>
</gene>
<feature type="region of interest" description="Disordered" evidence="3">
    <location>
        <begin position="243"/>
        <end position="268"/>
    </location>
</feature>
<evidence type="ECO:0000256" key="2">
    <source>
        <dbReference type="PROSITE-ProRule" id="PRU00267"/>
    </source>
</evidence>
<dbReference type="GO" id="GO:0006357">
    <property type="term" value="P:regulation of transcription by RNA polymerase II"/>
    <property type="evidence" value="ECO:0007669"/>
    <property type="project" value="TreeGrafter"/>
</dbReference>
<proteinExistence type="predicted"/>
<feature type="compositionally biased region" description="Basic residues" evidence="3">
    <location>
        <begin position="250"/>
        <end position="259"/>
    </location>
</feature>
<keyword evidence="1 2" id="KW-0238">DNA-binding</keyword>
<dbReference type="PANTHER" id="PTHR48112">
    <property type="entry name" value="HIGH MOBILITY GROUP PROTEIN DSP1"/>
    <property type="match status" value="1"/>
</dbReference>
<feature type="domain" description="HMG box" evidence="4">
    <location>
        <begin position="162"/>
        <end position="226"/>
    </location>
</feature>
<dbReference type="RefSeq" id="XP_055874776.1">
    <property type="nucleotide sequence ID" value="XM_056018801.1"/>
</dbReference>
<feature type="DNA-binding region" description="HMG box" evidence="2">
    <location>
        <begin position="61"/>
        <end position="129"/>
    </location>
</feature>
<reference evidence="6" key="1">
    <citation type="submission" date="2025-08" db="UniProtKB">
        <authorList>
            <consortium name="RefSeq"/>
        </authorList>
    </citation>
    <scope>IDENTIFICATION</scope>
</reference>
<dbReference type="InterPro" id="IPR009071">
    <property type="entry name" value="HMG_box_dom"/>
</dbReference>
<dbReference type="OMA" id="KTINESW"/>